<organism evidence="1 2">
    <name type="scientific">Thomasclavelia ramosa</name>
    <dbReference type="NCBI Taxonomy" id="1547"/>
    <lineage>
        <taxon>Bacteria</taxon>
        <taxon>Bacillati</taxon>
        <taxon>Bacillota</taxon>
        <taxon>Erysipelotrichia</taxon>
        <taxon>Erysipelotrichales</taxon>
        <taxon>Coprobacillaceae</taxon>
        <taxon>Thomasclavelia</taxon>
    </lineage>
</organism>
<dbReference type="Proteomes" id="UP001211987">
    <property type="component" value="Unassembled WGS sequence"/>
</dbReference>
<reference evidence="1" key="1">
    <citation type="submission" date="2023-01" db="EMBL/GenBank/DDBJ databases">
        <title>Human gut microbiome strain richness.</title>
        <authorList>
            <person name="Chen-Liaw A."/>
        </authorList>
    </citation>
    <scope>NUCLEOTIDE SEQUENCE</scope>
    <source>
        <strain evidence="1">1001217st2_G6_1001217B_191108</strain>
    </source>
</reference>
<evidence type="ECO:0000313" key="2">
    <source>
        <dbReference type="Proteomes" id="UP001211987"/>
    </source>
</evidence>
<dbReference type="AlphaFoldDB" id="A0AB35IQG8"/>
<accession>A0AB35IQG8</accession>
<evidence type="ECO:0000313" key="1">
    <source>
        <dbReference type="EMBL" id="MDB7085920.1"/>
    </source>
</evidence>
<comment type="caution">
    <text evidence="1">The sequence shown here is derived from an EMBL/GenBank/DDBJ whole genome shotgun (WGS) entry which is preliminary data.</text>
</comment>
<dbReference type="EMBL" id="JAQLKE010000063">
    <property type="protein sequence ID" value="MDB7085920.1"/>
    <property type="molecule type" value="Genomic_DNA"/>
</dbReference>
<protein>
    <submittedName>
        <fullName evidence="1">Uncharacterized protein</fullName>
    </submittedName>
</protein>
<dbReference type="RefSeq" id="WP_195992855.1">
    <property type="nucleotide sequence ID" value="NZ_JADPBJ010000052.1"/>
</dbReference>
<name>A0AB35IQG8_9FIRM</name>
<proteinExistence type="predicted"/>
<gene>
    <name evidence="1" type="ORF">PM738_19260</name>
</gene>
<sequence length="126" mass="14874">MYIDFEKFKDRKRDGSPRYIKCCRISEEQKKQLKDFANHNNLNLTEALNCAIDYGCEKMRADEGFKNYVLSIPTKRKNVDGADKKQKIILKKNTNDKLEMTKNEFRLYNENGFIYAAICAFLEEIK</sequence>